<accession>A0A2T1M1P8</accession>
<evidence type="ECO:0008006" key="3">
    <source>
        <dbReference type="Google" id="ProtNLM"/>
    </source>
</evidence>
<dbReference type="Proteomes" id="UP000239001">
    <property type="component" value="Unassembled WGS sequence"/>
</dbReference>
<organism evidence="1 2">
    <name type="scientific">Aphanothece hegewaldii CCALA 016</name>
    <dbReference type="NCBI Taxonomy" id="2107694"/>
    <lineage>
        <taxon>Bacteria</taxon>
        <taxon>Bacillati</taxon>
        <taxon>Cyanobacteriota</taxon>
        <taxon>Cyanophyceae</taxon>
        <taxon>Oscillatoriophycideae</taxon>
        <taxon>Chroococcales</taxon>
        <taxon>Aphanothecaceae</taxon>
        <taxon>Aphanothece</taxon>
    </lineage>
</organism>
<protein>
    <recommendedName>
        <fullName evidence="3">Restriction endonuclease</fullName>
    </recommendedName>
</protein>
<evidence type="ECO:0000313" key="1">
    <source>
        <dbReference type="EMBL" id="PSF38639.1"/>
    </source>
</evidence>
<reference evidence="1 2" key="1">
    <citation type="submission" date="2018-03" db="EMBL/GenBank/DDBJ databases">
        <title>The ancient ancestry and fast evolution of plastids.</title>
        <authorList>
            <person name="Moore K.R."/>
            <person name="Magnabosco C."/>
            <person name="Momper L."/>
            <person name="Gold D.A."/>
            <person name="Bosak T."/>
            <person name="Fournier G.P."/>
        </authorList>
    </citation>
    <scope>NUCLEOTIDE SEQUENCE [LARGE SCALE GENOMIC DNA]</scope>
    <source>
        <strain evidence="1 2">CCALA 016</strain>
    </source>
</reference>
<gene>
    <name evidence="1" type="ORF">C7H19_03790</name>
</gene>
<reference evidence="1 2" key="2">
    <citation type="submission" date="2018-03" db="EMBL/GenBank/DDBJ databases">
        <authorList>
            <person name="Keele B.F."/>
        </authorList>
    </citation>
    <scope>NUCLEOTIDE SEQUENCE [LARGE SCALE GENOMIC DNA]</scope>
    <source>
        <strain evidence="1 2">CCALA 016</strain>
    </source>
</reference>
<dbReference type="OrthoDB" id="581551at2"/>
<name>A0A2T1M1P8_9CHRO</name>
<proteinExistence type="predicted"/>
<keyword evidence="2" id="KW-1185">Reference proteome</keyword>
<dbReference type="AlphaFoldDB" id="A0A2T1M1P8"/>
<comment type="caution">
    <text evidence="1">The sequence shown here is derived from an EMBL/GenBank/DDBJ whole genome shotgun (WGS) entry which is preliminary data.</text>
</comment>
<dbReference type="EMBL" id="PXOH01000003">
    <property type="protein sequence ID" value="PSF38639.1"/>
    <property type="molecule type" value="Genomic_DNA"/>
</dbReference>
<evidence type="ECO:0000313" key="2">
    <source>
        <dbReference type="Proteomes" id="UP000239001"/>
    </source>
</evidence>
<sequence>MTYMMNQQFNIYCGFSVNSQHIETALNQTNNILETLPSTLYKSIDYKTTSSIIGAICCESIANVTGAIVNPIEKGHPDLIPKDGKNLSEELLRNYPVGLEVKCTVGNIKQGANLRAGQTRIKSLTGITWQAHHREVRELLGLVWDFVKGTHEFNYPMITAAFYSNDLVVEDWGEISGTEGRNTKVTGMKVSGRIKMGKGWIALLNNEEYINAYQKALKINIK</sequence>